<name>A0A1I0QDC8_9BACT</name>
<gene>
    <name evidence="1" type="ORF">SAMN05216290_2233</name>
</gene>
<protein>
    <recommendedName>
        <fullName evidence="3">DUF4249 domain-containing protein</fullName>
    </recommendedName>
</protein>
<dbReference type="InterPro" id="IPR025345">
    <property type="entry name" value="DUF4249"/>
</dbReference>
<evidence type="ECO:0000313" key="1">
    <source>
        <dbReference type="EMBL" id="SEW25063.1"/>
    </source>
</evidence>
<sequence>MLLACSSPFEFEHINSVGQQLVIEGYLTNLNGRRHSVRINRPVAIDNKKNEAVEYVRNAIVNIVDDQGGVIELKYYKDGLYQTDSLAKAVPGKVYKLIVETEDGQRYESAYEALSKPSSNPARINFRYDQVEQVIGDEVFLDSMVVISAHNDSWAEEQYYRWEIGEYFIIDADRMKDRNTQTSPSIEEELGRREQRFRNCFVRDYSPEVLPLFDVSNQKLLNNSSYDIHNITLNGRFEQQFVIEAYQLSLSQEAFSYWRALKDLVSNQGGIFDTAPYPVKGNINRVDADGKSNPILGYFGVHSASVDRVFITLEDLGIYGVTYNETCLVSSLLDTCGPGQACADFGYWLHPCYDCRSDENYFENYKNKPPKWWRERFE</sequence>
<proteinExistence type="predicted"/>
<reference evidence="2" key="1">
    <citation type="submission" date="2016-10" db="EMBL/GenBank/DDBJ databases">
        <authorList>
            <person name="Varghese N."/>
            <person name="Submissions S."/>
        </authorList>
    </citation>
    <scope>NUCLEOTIDE SEQUENCE [LARGE SCALE GENOMIC DNA]</scope>
    <source>
        <strain evidence="2">CGMCC 1.12402</strain>
    </source>
</reference>
<accession>A0A1I0QDC8</accession>
<dbReference type="AlphaFoldDB" id="A0A1I0QDC8"/>
<evidence type="ECO:0008006" key="3">
    <source>
        <dbReference type="Google" id="ProtNLM"/>
    </source>
</evidence>
<dbReference type="EMBL" id="FOIR01000002">
    <property type="protein sequence ID" value="SEW25063.1"/>
    <property type="molecule type" value="Genomic_DNA"/>
</dbReference>
<dbReference type="Pfam" id="PF14054">
    <property type="entry name" value="DUF4249"/>
    <property type="match status" value="1"/>
</dbReference>
<organism evidence="1 2">
    <name type="scientific">Roseivirga pacifica</name>
    <dbReference type="NCBI Taxonomy" id="1267423"/>
    <lineage>
        <taxon>Bacteria</taxon>
        <taxon>Pseudomonadati</taxon>
        <taxon>Bacteroidota</taxon>
        <taxon>Cytophagia</taxon>
        <taxon>Cytophagales</taxon>
        <taxon>Roseivirgaceae</taxon>
        <taxon>Roseivirga</taxon>
    </lineage>
</organism>
<dbReference type="STRING" id="1267423.SAMN05216290_2233"/>
<evidence type="ECO:0000313" key="2">
    <source>
        <dbReference type="Proteomes" id="UP000199437"/>
    </source>
</evidence>
<dbReference type="Proteomes" id="UP000199437">
    <property type="component" value="Unassembled WGS sequence"/>
</dbReference>
<keyword evidence="2" id="KW-1185">Reference proteome</keyword>